<proteinExistence type="predicted"/>
<organism evidence="2">
    <name type="scientific">Drosophila melanogaster</name>
    <name type="common">Fruit fly</name>
    <dbReference type="NCBI Taxonomy" id="7227"/>
    <lineage>
        <taxon>Eukaryota</taxon>
        <taxon>Metazoa</taxon>
        <taxon>Ecdysozoa</taxon>
        <taxon>Arthropoda</taxon>
        <taxon>Hexapoda</taxon>
        <taxon>Insecta</taxon>
        <taxon>Pterygota</taxon>
        <taxon>Neoptera</taxon>
        <taxon>Endopterygota</taxon>
        <taxon>Diptera</taxon>
        <taxon>Brachycera</taxon>
        <taxon>Muscomorpha</taxon>
        <taxon>Ephydroidea</taxon>
        <taxon>Drosophilidae</taxon>
        <taxon>Drosophila</taxon>
        <taxon>Sophophora</taxon>
    </lineage>
</organism>
<feature type="signal peptide" evidence="1">
    <location>
        <begin position="1"/>
        <end position="19"/>
    </location>
</feature>
<name>Q6IJ58_DROME</name>
<reference evidence="2" key="1">
    <citation type="journal article" date="2003" name="Genome Biol.">
        <title>An integrated gene annotation and transcriptional profiling approach towards the full gene content of the Drosophila genome.</title>
        <authorList>
            <person name="Hild M."/>
            <person name="Beckmann B."/>
            <person name="Haas S.A."/>
            <person name="Koch B."/>
            <person name="Solovyev V."/>
            <person name="Busold C."/>
            <person name="Fellenberg K."/>
            <person name="Boutros M."/>
            <person name="Vingron M."/>
            <person name="Sauer F."/>
            <person name="Hoheisel J.D."/>
            <person name="Paro R."/>
        </authorList>
    </citation>
    <scope>NUCLEOTIDE SEQUENCE</scope>
</reference>
<dbReference type="EMBL" id="BK002858">
    <property type="protein sequence ID" value="DAA04363.1"/>
    <property type="molecule type" value="Genomic_DNA"/>
</dbReference>
<sequence length="83" mass="9238">MYLWLLKVVVPHLATFAARQKDNDKKVDNNAGRQGYSSTCPMPHTVFCLAGCRPDCCHCELNFRTISAGCSFQVTSYHALGQN</sequence>
<evidence type="ECO:0000313" key="2">
    <source>
        <dbReference type="EMBL" id="DAA04363.1"/>
    </source>
</evidence>
<gene>
    <name evidence="2" type="ORF">HDC15815</name>
</gene>
<protein>
    <submittedName>
        <fullName evidence="2">HDC15815</fullName>
    </submittedName>
</protein>
<accession>Q6IJ58</accession>
<dbReference type="AlphaFoldDB" id="Q6IJ58"/>
<feature type="chain" id="PRO_5004274519" evidence="1">
    <location>
        <begin position="20"/>
        <end position="83"/>
    </location>
</feature>
<evidence type="ECO:0000256" key="1">
    <source>
        <dbReference type="SAM" id="SignalP"/>
    </source>
</evidence>
<keyword evidence="1" id="KW-0732">Signal</keyword>